<dbReference type="PANTHER" id="PTHR30413:SF10">
    <property type="entry name" value="CAPSULE POLYSACCHARIDE EXPORT INNER-MEMBRANE PROTEIN CTRC"/>
    <property type="match status" value="1"/>
</dbReference>
<dbReference type="EMBL" id="JMFG01000011">
    <property type="protein sequence ID" value="KDA54156.1"/>
    <property type="molecule type" value="Genomic_DNA"/>
</dbReference>
<evidence type="ECO:0000256" key="2">
    <source>
        <dbReference type="ARBA" id="ARBA00007783"/>
    </source>
</evidence>
<reference evidence="13 14" key="1">
    <citation type="submission" date="2014-04" db="EMBL/GenBank/DDBJ databases">
        <title>The Genome Sequence of Thermoanaerobaculum aquaticum MP-01, The First Cultivated Group 23 Acidobacterium.</title>
        <authorList>
            <person name="Stamps B.W."/>
            <person name="Losey N.A."/>
            <person name="Lawson P.A."/>
            <person name="Stevenson B.S."/>
        </authorList>
    </citation>
    <scope>NUCLEOTIDE SEQUENCE [LARGE SCALE GENOMIC DNA]</scope>
    <source>
        <strain evidence="13 14">MP-01</strain>
    </source>
</reference>
<feature type="transmembrane region" description="Helical" evidence="11">
    <location>
        <begin position="125"/>
        <end position="146"/>
    </location>
</feature>
<evidence type="ECO:0000256" key="1">
    <source>
        <dbReference type="ARBA" id="ARBA00004651"/>
    </source>
</evidence>
<keyword evidence="8 11" id="KW-1133">Transmembrane helix</keyword>
<keyword evidence="14" id="KW-1185">Reference proteome</keyword>
<evidence type="ECO:0000256" key="3">
    <source>
        <dbReference type="ARBA" id="ARBA00022448"/>
    </source>
</evidence>
<dbReference type="GO" id="GO:0140359">
    <property type="term" value="F:ABC-type transporter activity"/>
    <property type="evidence" value="ECO:0007669"/>
    <property type="project" value="InterPro"/>
</dbReference>
<evidence type="ECO:0000256" key="11">
    <source>
        <dbReference type="RuleBase" id="RU361157"/>
    </source>
</evidence>
<feature type="transmembrane region" description="Helical" evidence="11">
    <location>
        <begin position="72"/>
        <end position="95"/>
    </location>
</feature>
<keyword evidence="6 11" id="KW-0812">Transmembrane</keyword>
<keyword evidence="7" id="KW-0972">Capsule biogenesis/degradation</keyword>
<feature type="transmembrane region" description="Helical" evidence="11">
    <location>
        <begin position="238"/>
        <end position="260"/>
    </location>
</feature>
<comment type="similarity">
    <text evidence="2 11">Belongs to the ABC-2 integral membrane protein family.</text>
</comment>
<keyword evidence="4 11" id="KW-1003">Cell membrane</keyword>
<dbReference type="InterPro" id="IPR013525">
    <property type="entry name" value="ABC2_TM"/>
</dbReference>
<dbReference type="PANTHER" id="PTHR30413">
    <property type="entry name" value="INNER MEMBRANE TRANSPORT PERMEASE"/>
    <property type="match status" value="1"/>
</dbReference>
<evidence type="ECO:0000256" key="8">
    <source>
        <dbReference type="ARBA" id="ARBA00022989"/>
    </source>
</evidence>
<feature type="transmembrane region" description="Helical" evidence="11">
    <location>
        <begin position="152"/>
        <end position="176"/>
    </location>
</feature>
<feature type="transmembrane region" description="Helical" evidence="11">
    <location>
        <begin position="35"/>
        <end position="60"/>
    </location>
</feature>
<evidence type="ECO:0000313" key="13">
    <source>
        <dbReference type="EMBL" id="KDA54156.1"/>
    </source>
</evidence>
<dbReference type="AlphaFoldDB" id="A0A062Y177"/>
<name>A0A062Y177_9BACT</name>
<evidence type="ECO:0000256" key="9">
    <source>
        <dbReference type="ARBA" id="ARBA00023047"/>
    </source>
</evidence>
<comment type="caution">
    <text evidence="13">The sequence shown here is derived from an EMBL/GenBank/DDBJ whole genome shotgun (WGS) entry which is preliminary data.</text>
</comment>
<dbReference type="PIRSF" id="PIRSF006648">
    <property type="entry name" value="DrrB"/>
    <property type="match status" value="1"/>
</dbReference>
<evidence type="ECO:0000256" key="10">
    <source>
        <dbReference type="ARBA" id="ARBA00023136"/>
    </source>
</evidence>
<feature type="transmembrane region" description="Helical" evidence="11">
    <location>
        <begin position="188"/>
        <end position="209"/>
    </location>
</feature>
<dbReference type="Pfam" id="PF01061">
    <property type="entry name" value="ABC2_membrane"/>
    <property type="match status" value="1"/>
</dbReference>
<dbReference type="OrthoDB" id="9786910at2"/>
<dbReference type="PROSITE" id="PS51012">
    <property type="entry name" value="ABC_TM2"/>
    <property type="match status" value="1"/>
</dbReference>
<keyword evidence="5" id="KW-0762">Sugar transport</keyword>
<dbReference type="GO" id="GO:0043190">
    <property type="term" value="C:ATP-binding cassette (ABC) transporter complex"/>
    <property type="evidence" value="ECO:0007669"/>
    <property type="project" value="InterPro"/>
</dbReference>
<gene>
    <name evidence="13" type="ORF">EG19_00905</name>
</gene>
<dbReference type="Proteomes" id="UP000027284">
    <property type="component" value="Unassembled WGS sequence"/>
</dbReference>
<evidence type="ECO:0000256" key="5">
    <source>
        <dbReference type="ARBA" id="ARBA00022597"/>
    </source>
</evidence>
<dbReference type="InterPro" id="IPR047817">
    <property type="entry name" value="ABC2_TM_bact-type"/>
</dbReference>
<dbReference type="GO" id="GO:0015920">
    <property type="term" value="P:lipopolysaccharide transport"/>
    <property type="evidence" value="ECO:0007669"/>
    <property type="project" value="TreeGrafter"/>
</dbReference>
<accession>A0A062Y177</accession>
<dbReference type="InterPro" id="IPR000412">
    <property type="entry name" value="ABC_2_transport"/>
</dbReference>
<organism evidence="13 14">
    <name type="scientific">Thermoanaerobaculum aquaticum</name>
    <dbReference type="NCBI Taxonomy" id="1312852"/>
    <lineage>
        <taxon>Bacteria</taxon>
        <taxon>Pseudomonadati</taxon>
        <taxon>Acidobacteriota</taxon>
        <taxon>Thermoanaerobaculia</taxon>
        <taxon>Thermoanaerobaculales</taxon>
        <taxon>Thermoanaerobaculaceae</taxon>
        <taxon>Thermoanaerobaculum</taxon>
    </lineage>
</organism>
<comment type="subcellular location">
    <subcellularLocation>
        <location evidence="1 11">Cell membrane</location>
        <topology evidence="1 11">Multi-pass membrane protein</topology>
    </subcellularLocation>
</comment>
<keyword evidence="10 11" id="KW-0472">Membrane</keyword>
<evidence type="ECO:0000313" key="14">
    <source>
        <dbReference type="Proteomes" id="UP000027284"/>
    </source>
</evidence>
<evidence type="ECO:0000256" key="4">
    <source>
        <dbReference type="ARBA" id="ARBA00022475"/>
    </source>
</evidence>
<dbReference type="GO" id="GO:0015774">
    <property type="term" value="P:polysaccharide transport"/>
    <property type="evidence" value="ECO:0007669"/>
    <property type="project" value="UniProtKB-KW"/>
</dbReference>
<feature type="domain" description="ABC transmembrane type-2" evidence="12">
    <location>
        <begin position="36"/>
        <end position="262"/>
    </location>
</feature>
<sequence length="270" mass="29639">MTAAVRQLIASLYKKRALVWVLVGRELKARYRGTVVGYFWSLLNPLLLLSVYTVVFTFVIPARVASAAPYPLFLFAGLLPWVFFTGALLDAAVVLPDNGPLLKKVMVEPEVFPAVTVLSHAVHHLLALPVLLVGVVLASLILGHAFPWTLFLLPVVVLLWLTTIFGLAMGVAALAVHFRDLKDLLHNIFTLWFFLTPIIYTADVVPAGVLRRLVLANPMTPLVTAYRLLAVEGQLPTVATWGWCVLVALVSLLLGCWVFGRLREGLAEAV</sequence>
<evidence type="ECO:0000256" key="7">
    <source>
        <dbReference type="ARBA" id="ARBA00022903"/>
    </source>
</evidence>
<dbReference type="STRING" id="1312852.EG19_00905"/>
<dbReference type="RefSeq" id="WP_038048205.1">
    <property type="nucleotide sequence ID" value="NZ_JMFG01000011.1"/>
</dbReference>
<protein>
    <recommendedName>
        <fullName evidence="11">Transport permease protein</fullName>
    </recommendedName>
</protein>
<proteinExistence type="inferred from homology"/>
<keyword evidence="9" id="KW-0625">Polysaccharide transport</keyword>
<keyword evidence="3 11" id="KW-0813">Transport</keyword>
<evidence type="ECO:0000259" key="12">
    <source>
        <dbReference type="PROSITE" id="PS51012"/>
    </source>
</evidence>
<evidence type="ECO:0000256" key="6">
    <source>
        <dbReference type="ARBA" id="ARBA00022692"/>
    </source>
</evidence>